<reference evidence="1" key="1">
    <citation type="submission" date="2018-02" db="EMBL/GenBank/DDBJ databases">
        <title>Rhizophora mucronata_Transcriptome.</title>
        <authorList>
            <person name="Meera S.P."/>
            <person name="Sreeshan A."/>
            <person name="Augustine A."/>
        </authorList>
    </citation>
    <scope>NUCLEOTIDE SEQUENCE</scope>
    <source>
        <tissue evidence="1">Leaf</tissue>
    </source>
</reference>
<dbReference type="AlphaFoldDB" id="A0A2P2P7J7"/>
<sequence>MNNIIKTGNNIIHSFRAVNFL</sequence>
<accession>A0A2P2P7J7</accession>
<protein>
    <submittedName>
        <fullName evidence="1">Uncharacterized protein</fullName>
    </submittedName>
</protein>
<evidence type="ECO:0000313" key="1">
    <source>
        <dbReference type="EMBL" id="MBX50734.1"/>
    </source>
</evidence>
<proteinExistence type="predicted"/>
<organism evidence="1">
    <name type="scientific">Rhizophora mucronata</name>
    <name type="common">Asiatic mangrove</name>
    <dbReference type="NCBI Taxonomy" id="61149"/>
    <lineage>
        <taxon>Eukaryota</taxon>
        <taxon>Viridiplantae</taxon>
        <taxon>Streptophyta</taxon>
        <taxon>Embryophyta</taxon>
        <taxon>Tracheophyta</taxon>
        <taxon>Spermatophyta</taxon>
        <taxon>Magnoliopsida</taxon>
        <taxon>eudicotyledons</taxon>
        <taxon>Gunneridae</taxon>
        <taxon>Pentapetalae</taxon>
        <taxon>rosids</taxon>
        <taxon>fabids</taxon>
        <taxon>Malpighiales</taxon>
        <taxon>Rhizophoraceae</taxon>
        <taxon>Rhizophora</taxon>
    </lineage>
</organism>
<name>A0A2P2P7J7_RHIMU</name>
<dbReference type="EMBL" id="GGEC01070250">
    <property type="protein sequence ID" value="MBX50734.1"/>
    <property type="molecule type" value="Transcribed_RNA"/>
</dbReference>